<accession>A0A4R8DXM6</accession>
<proteinExistence type="predicted"/>
<protein>
    <submittedName>
        <fullName evidence="1">Uncharacterized protein</fullName>
    </submittedName>
</protein>
<gene>
    <name evidence="1" type="ORF">EDB95_3018</name>
</gene>
<organism evidence="1 2">
    <name type="scientific">Dinghuibacter silviterrae</name>
    <dbReference type="NCBI Taxonomy" id="1539049"/>
    <lineage>
        <taxon>Bacteria</taxon>
        <taxon>Pseudomonadati</taxon>
        <taxon>Bacteroidota</taxon>
        <taxon>Chitinophagia</taxon>
        <taxon>Chitinophagales</taxon>
        <taxon>Chitinophagaceae</taxon>
        <taxon>Dinghuibacter</taxon>
    </lineage>
</organism>
<dbReference type="Proteomes" id="UP000294498">
    <property type="component" value="Unassembled WGS sequence"/>
</dbReference>
<sequence length="89" mass="10166">MHQEKLELLIVSHPEAILERWIGVQEDISLLDLCHVRDGRVESRVIMINNRKGNPYRDLYLSQGAKPFIEPFGEGEAAVCRLNAPLELN</sequence>
<reference evidence="1 2" key="1">
    <citation type="submission" date="2019-03" db="EMBL/GenBank/DDBJ databases">
        <title>Genomic Encyclopedia of Type Strains, Phase IV (KMG-IV): sequencing the most valuable type-strain genomes for metagenomic binning, comparative biology and taxonomic classification.</title>
        <authorList>
            <person name="Goeker M."/>
        </authorList>
    </citation>
    <scope>NUCLEOTIDE SEQUENCE [LARGE SCALE GENOMIC DNA]</scope>
    <source>
        <strain evidence="1 2">DSM 100059</strain>
    </source>
</reference>
<comment type="caution">
    <text evidence="1">The sequence shown here is derived from an EMBL/GenBank/DDBJ whole genome shotgun (WGS) entry which is preliminary data.</text>
</comment>
<dbReference type="RefSeq" id="WP_133994603.1">
    <property type="nucleotide sequence ID" value="NZ_SODV01000001.1"/>
</dbReference>
<evidence type="ECO:0000313" key="1">
    <source>
        <dbReference type="EMBL" id="TDX01971.1"/>
    </source>
</evidence>
<keyword evidence="2" id="KW-1185">Reference proteome</keyword>
<name>A0A4R8DXM6_9BACT</name>
<dbReference type="AlphaFoldDB" id="A0A4R8DXM6"/>
<evidence type="ECO:0000313" key="2">
    <source>
        <dbReference type="Proteomes" id="UP000294498"/>
    </source>
</evidence>
<dbReference type="EMBL" id="SODV01000001">
    <property type="protein sequence ID" value="TDX01971.1"/>
    <property type="molecule type" value="Genomic_DNA"/>
</dbReference>